<accession>A0ABZ1RD94</accession>
<evidence type="ECO:0000256" key="1">
    <source>
        <dbReference type="SAM" id="MobiDB-lite"/>
    </source>
</evidence>
<dbReference type="Proteomes" id="UP001432075">
    <property type="component" value="Chromosome"/>
</dbReference>
<feature type="region of interest" description="Disordered" evidence="1">
    <location>
        <begin position="60"/>
        <end position="101"/>
    </location>
</feature>
<sequence>MEPASCRACPPPGQTCAQANNHVLDFGRDGLAETLDSSAQPAAYRRCRRRCRRGVATGTGGIAASAAPRGIRAPSRAAPPRVSRSGSSQAASRSTGRPPGLRDAHWLHAVVTQHGGPFSTARATAATGRSPSPRWDTMDLVTAVRPARRPLPVACEAQSVSSFAPRVTPWPSLESWKLFGWARRAQWLVCESRGRALH</sequence>
<keyword evidence="3" id="KW-1185">Reference proteome</keyword>
<protein>
    <submittedName>
        <fullName evidence="2">CapA family protein</fullName>
    </submittedName>
</protein>
<evidence type="ECO:0000313" key="3">
    <source>
        <dbReference type="Proteomes" id="UP001432075"/>
    </source>
</evidence>
<dbReference type="EMBL" id="CP108057">
    <property type="protein sequence ID" value="WUO44494.1"/>
    <property type="molecule type" value="Genomic_DNA"/>
</dbReference>
<organism evidence="2 3">
    <name type="scientific">Streptomyces goshikiensis</name>
    <dbReference type="NCBI Taxonomy" id="1942"/>
    <lineage>
        <taxon>Bacteria</taxon>
        <taxon>Bacillati</taxon>
        <taxon>Actinomycetota</taxon>
        <taxon>Actinomycetes</taxon>
        <taxon>Kitasatosporales</taxon>
        <taxon>Streptomycetaceae</taxon>
        <taxon>Streptomyces</taxon>
    </lineage>
</organism>
<name>A0ABZ1RD94_9ACTN</name>
<proteinExistence type="predicted"/>
<gene>
    <name evidence="2" type="ORF">OHU17_00990</name>
</gene>
<reference evidence="2" key="1">
    <citation type="submission" date="2022-10" db="EMBL/GenBank/DDBJ databases">
        <title>The complete genomes of actinobacterial strains from the NBC collection.</title>
        <authorList>
            <person name="Joergensen T.S."/>
            <person name="Alvarez Arevalo M."/>
            <person name="Sterndorff E.B."/>
            <person name="Faurdal D."/>
            <person name="Vuksanovic O."/>
            <person name="Mourched A.-S."/>
            <person name="Charusanti P."/>
            <person name="Shaw S."/>
            <person name="Blin K."/>
            <person name="Weber T."/>
        </authorList>
    </citation>
    <scope>NUCLEOTIDE SEQUENCE</scope>
    <source>
        <strain evidence="2">NBC_00283</strain>
    </source>
</reference>
<feature type="compositionally biased region" description="Low complexity" evidence="1">
    <location>
        <begin position="81"/>
        <end position="97"/>
    </location>
</feature>
<evidence type="ECO:0000313" key="2">
    <source>
        <dbReference type="EMBL" id="WUO44494.1"/>
    </source>
</evidence>